<dbReference type="Gene3D" id="3.40.640.10">
    <property type="entry name" value="Type I PLP-dependent aspartate aminotransferase-like (Major domain)"/>
    <property type="match status" value="1"/>
</dbReference>
<keyword evidence="8" id="KW-1185">Reference proteome</keyword>
<dbReference type="PANTHER" id="PTHR13693:SF77">
    <property type="entry name" value="8-AMINO-7-OXONONANOATE SYNTHASE"/>
    <property type="match status" value="1"/>
</dbReference>
<proteinExistence type="inferred from homology"/>
<dbReference type="GO" id="GO:0009102">
    <property type="term" value="P:biotin biosynthetic process"/>
    <property type="evidence" value="ECO:0007669"/>
    <property type="project" value="TreeGrafter"/>
</dbReference>
<evidence type="ECO:0000256" key="3">
    <source>
        <dbReference type="ARBA" id="ARBA00022679"/>
    </source>
</evidence>
<dbReference type="Pfam" id="PF00155">
    <property type="entry name" value="Aminotran_1_2"/>
    <property type="match status" value="1"/>
</dbReference>
<evidence type="ECO:0000256" key="2">
    <source>
        <dbReference type="ARBA" id="ARBA00010008"/>
    </source>
</evidence>
<sequence>MLEAQLRAALERRERVGLRRTLPPAAASGADLVDFSSNDYLSLARSPDVRQAVAAAVRDGACIGSGGSRLLDGDSPLHADAEARLAAYFGAPAALLFNSGFDANVSLLTTLPQPGDVVVHDALVHASMHDGLRASRARAIRAFQHNDPADLERVLQALLDEPQVRDDVQAGRCNVFLALESVYSMDGTVCRLGALSDVLARHVPSPGARHILVDEAHGVGVYGRGGRGVCDALQLAHVPAVRLVTFGKAWGCAGAVVLCPPLWRDYLINYARPLIYSTALAPMQVAAVLCVLDALERGEGDARAAVVHERTRQLYEALGQPYVCDPLPPAPIVPVRTTQPLALAARVQRAGFLVRAVRYPTVPRGEERVRVCVHAHNTPEQVAQLAEVMRAARPAAL</sequence>
<dbReference type="AlphaFoldDB" id="A0AAF0J8T6"/>
<comment type="cofactor">
    <cofactor evidence="1 5">
        <name>pyridoxal 5'-phosphate</name>
        <dbReference type="ChEBI" id="CHEBI:597326"/>
    </cofactor>
</comment>
<dbReference type="SUPFAM" id="SSF53383">
    <property type="entry name" value="PLP-dependent transferases"/>
    <property type="match status" value="1"/>
</dbReference>
<comment type="similarity">
    <text evidence="2">Belongs to the class-II pyridoxal-phosphate-dependent aminotransferase family. BioF subfamily.</text>
</comment>
<dbReference type="Gene3D" id="3.90.1150.10">
    <property type="entry name" value="Aspartate Aminotransferase, domain 1"/>
    <property type="match status" value="1"/>
</dbReference>
<dbReference type="PANTHER" id="PTHR13693">
    <property type="entry name" value="CLASS II AMINOTRANSFERASE/8-AMINO-7-OXONONANOATE SYNTHASE"/>
    <property type="match status" value="1"/>
</dbReference>
<dbReference type="InterPro" id="IPR015421">
    <property type="entry name" value="PyrdxlP-dep_Trfase_major"/>
</dbReference>
<dbReference type="GO" id="GO:0008710">
    <property type="term" value="F:8-amino-7-oxononanoate synthase activity"/>
    <property type="evidence" value="ECO:0007669"/>
    <property type="project" value="UniProtKB-EC"/>
</dbReference>
<dbReference type="EC" id="2.3.1.47" evidence="7"/>
<organism evidence="7 8">
    <name type="scientific">Malassezia nana</name>
    <dbReference type="NCBI Taxonomy" id="180528"/>
    <lineage>
        <taxon>Eukaryota</taxon>
        <taxon>Fungi</taxon>
        <taxon>Dikarya</taxon>
        <taxon>Basidiomycota</taxon>
        <taxon>Ustilaginomycotina</taxon>
        <taxon>Malasseziomycetes</taxon>
        <taxon>Malasseziales</taxon>
        <taxon>Malasseziaceae</taxon>
        <taxon>Malassezia</taxon>
    </lineage>
</organism>
<gene>
    <name evidence="7" type="ORF">MNAN1_003400</name>
</gene>
<dbReference type="InterPro" id="IPR050087">
    <property type="entry name" value="AON_synthase_class-II"/>
</dbReference>
<dbReference type="Proteomes" id="UP001213623">
    <property type="component" value="Chromosome 6"/>
</dbReference>
<dbReference type="InterPro" id="IPR004839">
    <property type="entry name" value="Aminotransferase_I/II_large"/>
</dbReference>
<accession>A0AAF0J8T6</accession>
<evidence type="ECO:0000256" key="5">
    <source>
        <dbReference type="RuleBase" id="RU003693"/>
    </source>
</evidence>
<protein>
    <submittedName>
        <fullName evidence="7">8-amino-7-oxononanoate synthase</fullName>
        <ecNumber evidence="7">2.3.1.47</ecNumber>
    </submittedName>
</protein>
<evidence type="ECO:0000256" key="4">
    <source>
        <dbReference type="ARBA" id="ARBA00022898"/>
    </source>
</evidence>
<evidence type="ECO:0000256" key="1">
    <source>
        <dbReference type="ARBA" id="ARBA00001933"/>
    </source>
</evidence>
<keyword evidence="7" id="KW-0012">Acyltransferase</keyword>
<reference evidence="7" key="1">
    <citation type="submission" date="2023-03" db="EMBL/GenBank/DDBJ databases">
        <title>Mating type loci evolution in Malassezia.</title>
        <authorList>
            <person name="Coelho M.A."/>
        </authorList>
    </citation>
    <scope>NUCLEOTIDE SEQUENCE</scope>
    <source>
        <strain evidence="7">CBS 9557</strain>
    </source>
</reference>
<feature type="domain" description="Aminotransferase class I/classII large" evidence="6">
    <location>
        <begin position="31"/>
        <end position="387"/>
    </location>
</feature>
<dbReference type="GO" id="GO:0030170">
    <property type="term" value="F:pyridoxal phosphate binding"/>
    <property type="evidence" value="ECO:0007669"/>
    <property type="project" value="InterPro"/>
</dbReference>
<dbReference type="InterPro" id="IPR015424">
    <property type="entry name" value="PyrdxlP-dep_Trfase"/>
</dbReference>
<keyword evidence="4 5" id="KW-0663">Pyridoxal phosphate</keyword>
<dbReference type="InterPro" id="IPR001917">
    <property type="entry name" value="Aminotrans_II_pyridoxalP_BS"/>
</dbReference>
<evidence type="ECO:0000259" key="6">
    <source>
        <dbReference type="Pfam" id="PF00155"/>
    </source>
</evidence>
<dbReference type="EMBL" id="CP119897">
    <property type="protein sequence ID" value="WFD28390.1"/>
    <property type="molecule type" value="Genomic_DNA"/>
</dbReference>
<keyword evidence="3 7" id="KW-0808">Transferase</keyword>
<evidence type="ECO:0000313" key="7">
    <source>
        <dbReference type="EMBL" id="WFD28390.1"/>
    </source>
</evidence>
<name>A0AAF0J8T6_9BASI</name>
<dbReference type="PROSITE" id="PS00599">
    <property type="entry name" value="AA_TRANSFER_CLASS_2"/>
    <property type="match status" value="1"/>
</dbReference>
<evidence type="ECO:0000313" key="8">
    <source>
        <dbReference type="Proteomes" id="UP001213623"/>
    </source>
</evidence>
<dbReference type="InterPro" id="IPR015422">
    <property type="entry name" value="PyrdxlP-dep_Trfase_small"/>
</dbReference>